<dbReference type="Pfam" id="PF07738">
    <property type="entry name" value="Sad1_UNC"/>
    <property type="match status" value="1"/>
</dbReference>
<keyword evidence="2" id="KW-0812">Transmembrane</keyword>
<dbReference type="Gene3D" id="2.60.120.260">
    <property type="entry name" value="Galactose-binding domain-like"/>
    <property type="match status" value="1"/>
</dbReference>
<feature type="coiled-coil region" evidence="5">
    <location>
        <begin position="187"/>
        <end position="214"/>
    </location>
</feature>
<organism evidence="7 8">
    <name type="scientific">Caenorhabditis angaria</name>
    <dbReference type="NCBI Taxonomy" id="860376"/>
    <lineage>
        <taxon>Eukaryota</taxon>
        <taxon>Metazoa</taxon>
        <taxon>Ecdysozoa</taxon>
        <taxon>Nematoda</taxon>
        <taxon>Chromadorea</taxon>
        <taxon>Rhabditida</taxon>
        <taxon>Rhabditina</taxon>
        <taxon>Rhabditomorpha</taxon>
        <taxon>Rhabditoidea</taxon>
        <taxon>Rhabditidae</taxon>
        <taxon>Peloderinae</taxon>
        <taxon>Caenorhabditis</taxon>
    </lineage>
</organism>
<evidence type="ECO:0000256" key="3">
    <source>
        <dbReference type="ARBA" id="ARBA00022989"/>
    </source>
</evidence>
<evidence type="ECO:0000313" key="8">
    <source>
        <dbReference type="Proteomes" id="UP001152747"/>
    </source>
</evidence>
<dbReference type="Proteomes" id="UP001152747">
    <property type="component" value="Unassembled WGS sequence"/>
</dbReference>
<evidence type="ECO:0000259" key="6">
    <source>
        <dbReference type="PROSITE" id="PS51469"/>
    </source>
</evidence>
<keyword evidence="5" id="KW-0175">Coiled coil</keyword>
<dbReference type="OrthoDB" id="342281at2759"/>
<evidence type="ECO:0000256" key="2">
    <source>
        <dbReference type="ARBA" id="ARBA00022692"/>
    </source>
</evidence>
<dbReference type="PROSITE" id="PS51469">
    <property type="entry name" value="SUN"/>
    <property type="match status" value="1"/>
</dbReference>
<keyword evidence="4" id="KW-0472">Membrane</keyword>
<dbReference type="EMBL" id="CANHGI010000004">
    <property type="protein sequence ID" value="CAI5449118.1"/>
    <property type="molecule type" value="Genomic_DNA"/>
</dbReference>
<dbReference type="InterPro" id="IPR045119">
    <property type="entry name" value="SUN1-5"/>
</dbReference>
<proteinExistence type="predicted"/>
<dbReference type="AlphaFoldDB" id="A0A9P1INP4"/>
<evidence type="ECO:0000256" key="4">
    <source>
        <dbReference type="ARBA" id="ARBA00023136"/>
    </source>
</evidence>
<dbReference type="PANTHER" id="PTHR12911:SF2">
    <property type="entry name" value="SUN DOMAIN-CONTAINING PROTEIN 1"/>
    <property type="match status" value="1"/>
</dbReference>
<dbReference type="InterPro" id="IPR012919">
    <property type="entry name" value="SUN_dom"/>
</dbReference>
<evidence type="ECO:0000256" key="1">
    <source>
        <dbReference type="ARBA" id="ARBA00004370"/>
    </source>
</evidence>
<comment type="subcellular location">
    <subcellularLocation>
        <location evidence="1">Membrane</location>
    </subcellularLocation>
</comment>
<reference evidence="7" key="1">
    <citation type="submission" date="2022-11" db="EMBL/GenBank/DDBJ databases">
        <authorList>
            <person name="Kikuchi T."/>
        </authorList>
    </citation>
    <scope>NUCLEOTIDE SEQUENCE</scope>
    <source>
        <strain evidence="7">PS1010</strain>
    </source>
</reference>
<dbReference type="PANTHER" id="PTHR12911">
    <property type="entry name" value="SAD1/UNC-84-LIKE PROTEIN-RELATED"/>
    <property type="match status" value="1"/>
</dbReference>
<gene>
    <name evidence="7" type="ORF">CAMP_LOCUS11755</name>
</gene>
<evidence type="ECO:0000256" key="5">
    <source>
        <dbReference type="SAM" id="Coils"/>
    </source>
</evidence>
<sequence length="473" mass="54539">MLRNSQSPTSSRDTPIVTRSYSRLTEIAIQQTPSVRCVPKNHIKTVERNMEIADDDDEEDIDRKILNEQDEMNNSQFIYKQHFSISERLQMFWITCKSSLQYSWKTFKRQFYQNCPTFKEALMILVLFMIFCKYVGDNMSTWAGKTEVDNLKLDMYKKFAELAGKHATLTEKLDHLQKIGHGKNDDAKEFDDKMNEIKEQIDVLKNELGEHKNLIEKSQMIEQHPVPSPISTKVITNSLPGVNVANSLIGAKIDQQCSSRTVSAKDGLIFDMFSYFMSFKDGYVLLDREVLQPGEAWCTYDDHAYLTVKLAKNVHPTAVSYQHVKWNGIIPNNAPKTYDVVACHSPCCTDITPLVSNCTYDNSDGRNSQEQFCSISSEEVEKNGLVVDHVQFRFKENQGNMTKKRTHCIIPFKLVIGKVLGKPPIMYLDYTEPSFEVLGQYVRQMAACRDGIFPEVLQDFPTRRIDQTKRYWF</sequence>
<evidence type="ECO:0000313" key="7">
    <source>
        <dbReference type="EMBL" id="CAI5449118.1"/>
    </source>
</evidence>
<protein>
    <recommendedName>
        <fullName evidence="6">SUN domain-containing protein</fullName>
    </recommendedName>
</protein>
<feature type="domain" description="SUN" evidence="6">
    <location>
        <begin position="250"/>
        <end position="420"/>
    </location>
</feature>
<dbReference type="GO" id="GO:0043495">
    <property type="term" value="F:protein-membrane adaptor activity"/>
    <property type="evidence" value="ECO:0007669"/>
    <property type="project" value="TreeGrafter"/>
</dbReference>
<dbReference type="GO" id="GO:0034993">
    <property type="term" value="C:meiotic nuclear membrane microtubule tethering complex"/>
    <property type="evidence" value="ECO:0007669"/>
    <property type="project" value="TreeGrafter"/>
</dbReference>
<keyword evidence="8" id="KW-1185">Reference proteome</keyword>
<accession>A0A9P1INP4</accession>
<keyword evidence="3" id="KW-1133">Transmembrane helix</keyword>
<name>A0A9P1INP4_9PELO</name>
<comment type="caution">
    <text evidence="7">The sequence shown here is derived from an EMBL/GenBank/DDBJ whole genome shotgun (WGS) entry which is preliminary data.</text>
</comment>